<proteinExistence type="predicted"/>
<dbReference type="EMBL" id="QGGG01000004">
    <property type="protein sequence ID" value="PWJ85012.1"/>
    <property type="molecule type" value="Genomic_DNA"/>
</dbReference>
<dbReference type="Proteomes" id="UP000245396">
    <property type="component" value="Unassembled WGS sequence"/>
</dbReference>
<accession>A0A316C5B4</accession>
<evidence type="ECO:0000256" key="1">
    <source>
        <dbReference type="SAM" id="SignalP"/>
    </source>
</evidence>
<evidence type="ECO:0000313" key="3">
    <source>
        <dbReference type="Proteomes" id="UP000245396"/>
    </source>
</evidence>
<dbReference type="GO" id="GO:0043165">
    <property type="term" value="P:Gram-negative-bacterium-type cell outer membrane assembly"/>
    <property type="evidence" value="ECO:0007669"/>
    <property type="project" value="InterPro"/>
</dbReference>
<dbReference type="RefSeq" id="WP_109612383.1">
    <property type="nucleotide sequence ID" value="NZ_QGGG01000004.1"/>
</dbReference>
<keyword evidence="2" id="KW-0449">Lipoprotein</keyword>
<comment type="caution">
    <text evidence="2">The sequence shown here is derived from an EMBL/GenBank/DDBJ whole genome shotgun (WGS) entry which is preliminary data.</text>
</comment>
<keyword evidence="1" id="KW-0732">Signal</keyword>
<feature type="chain" id="PRO_5016267405" evidence="1">
    <location>
        <begin position="33"/>
        <end position="190"/>
    </location>
</feature>
<dbReference type="AlphaFoldDB" id="A0A316C5B4"/>
<evidence type="ECO:0000313" key="2">
    <source>
        <dbReference type="EMBL" id="PWJ85012.1"/>
    </source>
</evidence>
<dbReference type="OrthoDB" id="7678210at2"/>
<feature type="signal peptide" evidence="1">
    <location>
        <begin position="1"/>
        <end position="32"/>
    </location>
</feature>
<protein>
    <submittedName>
        <fullName evidence="2">LPS-assembly lipoprotein</fullName>
    </submittedName>
</protein>
<sequence>MSLPDQTPNPHFRRARGLVLAGLLLSAAAVSACTVRPLYSDPGTGIGAQAGHAEGLNAIAIKPVKTRYAQQVRNNLIFGLNGGAGQPADSLYSLSLSVRSRVTKAAIIQRVTEDEPTAGTLTLTSYYTLTDNKTGKIVATGKREVSSSFDYSRQEYASLRAIRDAEDRAARELAEMLRLALASDLVKHGS</sequence>
<organism evidence="2 3">
    <name type="scientific">Pseudaminobacter salicylatoxidans</name>
    <dbReference type="NCBI Taxonomy" id="93369"/>
    <lineage>
        <taxon>Bacteria</taxon>
        <taxon>Pseudomonadati</taxon>
        <taxon>Pseudomonadota</taxon>
        <taxon>Alphaproteobacteria</taxon>
        <taxon>Hyphomicrobiales</taxon>
        <taxon>Phyllobacteriaceae</taxon>
        <taxon>Pseudaminobacter</taxon>
    </lineage>
</organism>
<dbReference type="Gene3D" id="3.30.160.150">
    <property type="entry name" value="Lipoprotein like domain"/>
    <property type="match status" value="1"/>
</dbReference>
<dbReference type="STRING" id="1192868.GCA_000304395_03283"/>
<name>A0A316C5B4_PSESE</name>
<dbReference type="GO" id="GO:0019867">
    <property type="term" value="C:outer membrane"/>
    <property type="evidence" value="ECO:0007669"/>
    <property type="project" value="InterPro"/>
</dbReference>
<keyword evidence="3" id="KW-1185">Reference proteome</keyword>
<gene>
    <name evidence="2" type="ORF">C7441_104281</name>
</gene>
<reference evidence="2 3" key="1">
    <citation type="submission" date="2018-05" db="EMBL/GenBank/DDBJ databases">
        <title>Genomic Encyclopedia of Type Strains, Phase IV (KMG-IV): sequencing the most valuable type-strain genomes for metagenomic binning, comparative biology and taxonomic classification.</title>
        <authorList>
            <person name="Goeker M."/>
        </authorList>
    </citation>
    <scope>NUCLEOTIDE SEQUENCE [LARGE SCALE GENOMIC DNA]</scope>
    <source>
        <strain evidence="2 3">DSM 6986</strain>
    </source>
</reference>